<dbReference type="PANTHER" id="PTHR45927">
    <property type="entry name" value="LYSM-DOMAIN RECEPTOR-LIKE KINASE-RELATED"/>
    <property type="match status" value="1"/>
</dbReference>
<name>A0A2P2M3M9_RHIMU</name>
<dbReference type="EMBL" id="GGEC01044342">
    <property type="protein sequence ID" value="MBX24826.1"/>
    <property type="molecule type" value="Transcribed_RNA"/>
</dbReference>
<organism evidence="1">
    <name type="scientific">Rhizophora mucronata</name>
    <name type="common">Asiatic mangrove</name>
    <dbReference type="NCBI Taxonomy" id="61149"/>
    <lineage>
        <taxon>Eukaryota</taxon>
        <taxon>Viridiplantae</taxon>
        <taxon>Streptophyta</taxon>
        <taxon>Embryophyta</taxon>
        <taxon>Tracheophyta</taxon>
        <taxon>Spermatophyta</taxon>
        <taxon>Magnoliopsida</taxon>
        <taxon>eudicotyledons</taxon>
        <taxon>Gunneridae</taxon>
        <taxon>Pentapetalae</taxon>
        <taxon>rosids</taxon>
        <taxon>fabids</taxon>
        <taxon>Malpighiales</taxon>
        <taxon>Rhizophoraceae</taxon>
        <taxon>Rhizophora</taxon>
    </lineage>
</organism>
<protein>
    <submittedName>
        <fullName evidence="1">Uncharacterized protein MANES_13G135000</fullName>
    </submittedName>
</protein>
<proteinExistence type="predicted"/>
<dbReference type="PANTHER" id="PTHR45927:SF11">
    <property type="entry name" value="LYSM DOMAIN RECEPTOR-LIKE KINASE 4"/>
    <property type="match status" value="1"/>
</dbReference>
<dbReference type="AlphaFoldDB" id="A0A2P2M3M9"/>
<reference evidence="1" key="1">
    <citation type="submission" date="2018-02" db="EMBL/GenBank/DDBJ databases">
        <title>Rhizophora mucronata_Transcriptome.</title>
        <authorList>
            <person name="Meera S.P."/>
            <person name="Sreeshan A."/>
            <person name="Augustine A."/>
        </authorList>
    </citation>
    <scope>NUCLEOTIDE SEQUENCE</scope>
    <source>
        <tissue evidence="1">Leaf</tissue>
    </source>
</reference>
<sequence length="64" mass="7163">MEGNCPLELAVIVVRLIDSCLHKNPVDRPVMVEIVPILSRILSASLTWEMSSNVSGYKSFSRNF</sequence>
<dbReference type="InterPro" id="IPR052611">
    <property type="entry name" value="Plant_RLK_LysM"/>
</dbReference>
<accession>A0A2P2M3M9</accession>
<evidence type="ECO:0000313" key="1">
    <source>
        <dbReference type="EMBL" id="MBX24826.1"/>
    </source>
</evidence>